<sequence length="354" mass="41733">MAIPLVVYLSIASLVTAFTHVDYGNFVYETKGRHAIKLVLNTTHDGYGLFYIECGRRRFQGDWFPLTVVEHDPHLVVLHEFPNEKATLHKYWLQCARATCPKLEFRELDFLEFMVDNVDYGTFLYEVKKPHPFKLTFTTTHDHYGLFVVQCGKKRFHDNWLKLTVDEDNVYDAMLHEFPETPYWKMQQKRWVDRVRETCPKIKFDDADFQYWFIIPDGDVATQIGGKEVFVPRQWYPLIPGRYWSEPSITPFRMKFDIHPDGTAFVIFGCEGGDTGDYRRFNLVKKGDDGRYELTAVKGRSTVKDLIDSFRAACPDLWHPRLEEDLKSVRFANYDQVYVMESFGSDRLFRSYVR</sequence>
<evidence type="ECO:0000313" key="2">
    <source>
        <dbReference type="EMBL" id="KAF4697764.1"/>
    </source>
</evidence>
<accession>A0A7J6PNN4</accession>
<organism evidence="2 3">
    <name type="scientific">Perkinsus olseni</name>
    <name type="common">Perkinsus atlanticus</name>
    <dbReference type="NCBI Taxonomy" id="32597"/>
    <lineage>
        <taxon>Eukaryota</taxon>
        <taxon>Sar</taxon>
        <taxon>Alveolata</taxon>
        <taxon>Perkinsozoa</taxon>
        <taxon>Perkinsea</taxon>
        <taxon>Perkinsida</taxon>
        <taxon>Perkinsidae</taxon>
        <taxon>Perkinsus</taxon>
    </lineage>
</organism>
<reference evidence="2 3" key="1">
    <citation type="submission" date="2020-04" db="EMBL/GenBank/DDBJ databases">
        <title>Perkinsus olseni comparative genomics.</title>
        <authorList>
            <person name="Bogema D.R."/>
        </authorList>
    </citation>
    <scope>NUCLEOTIDE SEQUENCE [LARGE SCALE GENOMIC DNA]</scope>
    <source>
        <strain evidence="2">00978-12</strain>
    </source>
</reference>
<comment type="caution">
    <text evidence="2">The sequence shown here is derived from an EMBL/GenBank/DDBJ whole genome shotgun (WGS) entry which is preliminary data.</text>
</comment>
<evidence type="ECO:0000313" key="3">
    <source>
        <dbReference type="Proteomes" id="UP000541610"/>
    </source>
</evidence>
<evidence type="ECO:0000256" key="1">
    <source>
        <dbReference type="SAM" id="SignalP"/>
    </source>
</evidence>
<dbReference type="OrthoDB" id="10295273at2759"/>
<feature type="chain" id="PRO_5029874322" evidence="1">
    <location>
        <begin position="18"/>
        <end position="354"/>
    </location>
</feature>
<protein>
    <submittedName>
        <fullName evidence="2">Uncharacterized protein</fullName>
    </submittedName>
</protein>
<keyword evidence="1" id="KW-0732">Signal</keyword>
<dbReference type="Proteomes" id="UP000541610">
    <property type="component" value="Unassembled WGS sequence"/>
</dbReference>
<gene>
    <name evidence="2" type="ORF">FOZ60_000108</name>
</gene>
<dbReference type="EMBL" id="JABANP010000001">
    <property type="protein sequence ID" value="KAF4697764.1"/>
    <property type="molecule type" value="Genomic_DNA"/>
</dbReference>
<feature type="signal peptide" evidence="1">
    <location>
        <begin position="1"/>
        <end position="17"/>
    </location>
</feature>
<name>A0A7J6PNN4_PEROL</name>
<proteinExistence type="predicted"/>
<dbReference type="AlphaFoldDB" id="A0A7J6PNN4"/>